<evidence type="ECO:0000313" key="2">
    <source>
        <dbReference type="EMBL" id="EDS38351.1"/>
    </source>
</evidence>
<reference evidence="2" key="1">
    <citation type="submission" date="2007-03" db="EMBL/GenBank/DDBJ databases">
        <title>Annotation of Culex pipiens quinquefasciatus.</title>
        <authorList>
            <consortium name="The Broad Institute Genome Sequencing Platform"/>
            <person name="Atkinson P.W."/>
            <person name="Hemingway J."/>
            <person name="Christensen B.M."/>
            <person name="Higgs S."/>
            <person name="Kodira C."/>
            <person name="Hannick L."/>
            <person name="Megy K."/>
            <person name="O'Leary S."/>
            <person name="Pearson M."/>
            <person name="Haas B.J."/>
            <person name="Mauceli E."/>
            <person name="Wortman J.R."/>
            <person name="Lee N.H."/>
            <person name="Guigo R."/>
            <person name="Stanke M."/>
            <person name="Alvarado L."/>
            <person name="Amedeo P."/>
            <person name="Antoine C.H."/>
            <person name="Arensburger P."/>
            <person name="Bidwell S.L."/>
            <person name="Crawford M."/>
            <person name="Camaro F."/>
            <person name="Devon K."/>
            <person name="Engels R."/>
            <person name="Hammond M."/>
            <person name="Howarth C."/>
            <person name="Koehrsen M."/>
            <person name="Lawson D."/>
            <person name="Montgomery P."/>
            <person name="Nene V."/>
            <person name="Nusbaum C."/>
            <person name="Puiu D."/>
            <person name="Romero-Severson J."/>
            <person name="Severson D.W."/>
            <person name="Shumway M."/>
            <person name="Sisk P."/>
            <person name="Stolte C."/>
            <person name="Zeng Q."/>
            <person name="Eisenstadt E."/>
            <person name="Fraser-Liggett C."/>
            <person name="Strausberg R."/>
            <person name="Galagan J."/>
            <person name="Birren B."/>
            <person name="Collins F.H."/>
        </authorList>
    </citation>
    <scope>NUCLEOTIDE SEQUENCE [LARGE SCALE GENOMIC DNA]</scope>
    <source>
        <strain evidence="2">JHB</strain>
    </source>
</reference>
<dbReference type="KEGG" id="cqu:CpipJ_CPIJ011890"/>
<organism>
    <name type="scientific">Culex quinquefasciatus</name>
    <name type="common">Southern house mosquito</name>
    <name type="synonym">Culex pungens</name>
    <dbReference type="NCBI Taxonomy" id="7176"/>
    <lineage>
        <taxon>Eukaryota</taxon>
        <taxon>Metazoa</taxon>
        <taxon>Ecdysozoa</taxon>
        <taxon>Arthropoda</taxon>
        <taxon>Hexapoda</taxon>
        <taxon>Insecta</taxon>
        <taxon>Pterygota</taxon>
        <taxon>Neoptera</taxon>
        <taxon>Endopterygota</taxon>
        <taxon>Diptera</taxon>
        <taxon>Nematocera</taxon>
        <taxon>Culicoidea</taxon>
        <taxon>Culicidae</taxon>
        <taxon>Culicinae</taxon>
        <taxon>Culicini</taxon>
        <taxon>Culex</taxon>
        <taxon>Culex</taxon>
    </lineage>
</organism>
<dbReference type="VEuPathDB" id="VectorBase:CQUJHB010500"/>
<evidence type="ECO:0000313" key="4">
    <source>
        <dbReference type="Proteomes" id="UP000002320"/>
    </source>
</evidence>
<reference evidence="3" key="2">
    <citation type="submission" date="2020-05" db="UniProtKB">
        <authorList>
            <consortium name="EnsemblMetazoa"/>
        </authorList>
    </citation>
    <scope>IDENTIFICATION</scope>
    <source>
        <strain evidence="3">JHB</strain>
    </source>
</reference>
<dbReference type="EnsemblMetazoa" id="CPIJ011890-RA">
    <property type="protein sequence ID" value="CPIJ011890-PA"/>
    <property type="gene ID" value="CPIJ011890"/>
</dbReference>
<dbReference type="HOGENOM" id="CLU_1950891_0_0_1"/>
<dbReference type="Proteomes" id="UP000002320">
    <property type="component" value="Unassembled WGS sequence"/>
</dbReference>
<sequence length="129" mass="14386">MELTGVTTLQRRLSGTECDLAASQAKLVLERGRCHQGAPLNRITRLQGTRRSVQDFWKVWSRDNISQLYKRSKWRTATKNVQEGALVLLKSTDLSPFPWNLGRITKTFPGADGPLRWLAAPSSLSCGCG</sequence>
<dbReference type="InterPro" id="IPR040676">
    <property type="entry name" value="DUF5641"/>
</dbReference>
<evidence type="ECO:0000259" key="1">
    <source>
        <dbReference type="Pfam" id="PF18701"/>
    </source>
</evidence>
<dbReference type="EMBL" id="DS232246">
    <property type="protein sequence ID" value="EDS38351.1"/>
    <property type="molecule type" value="Genomic_DNA"/>
</dbReference>
<dbReference type="InParanoid" id="B0X0V9"/>
<evidence type="ECO:0000313" key="3">
    <source>
        <dbReference type="EnsemblMetazoa" id="CPIJ011890-PA"/>
    </source>
</evidence>
<dbReference type="OrthoDB" id="7762347at2759"/>
<name>B0X0V9_CULQU</name>
<keyword evidence="4" id="KW-1185">Reference proteome</keyword>
<dbReference type="VEuPathDB" id="VectorBase:CPIJ011890"/>
<dbReference type="AlphaFoldDB" id="B0X0V9"/>
<feature type="domain" description="DUF5641" evidence="1">
    <location>
        <begin position="45"/>
        <end position="117"/>
    </location>
</feature>
<gene>
    <name evidence="3" type="primary">6046013</name>
    <name evidence="2" type="ORF">CpipJ_CPIJ011890</name>
</gene>
<dbReference type="eggNOG" id="KOG0017">
    <property type="taxonomic scope" value="Eukaryota"/>
</dbReference>
<dbReference type="Pfam" id="PF18701">
    <property type="entry name" value="DUF5641"/>
    <property type="match status" value="1"/>
</dbReference>
<protein>
    <submittedName>
        <fullName evidence="2 3">Beta chain spectrin</fullName>
    </submittedName>
</protein>
<proteinExistence type="predicted"/>
<accession>B0X0V9</accession>